<organism evidence="3 4">
    <name type="scientific">Ascobolus immersus RN42</name>
    <dbReference type="NCBI Taxonomy" id="1160509"/>
    <lineage>
        <taxon>Eukaryota</taxon>
        <taxon>Fungi</taxon>
        <taxon>Dikarya</taxon>
        <taxon>Ascomycota</taxon>
        <taxon>Pezizomycotina</taxon>
        <taxon>Pezizomycetes</taxon>
        <taxon>Pezizales</taxon>
        <taxon>Ascobolaceae</taxon>
        <taxon>Ascobolus</taxon>
    </lineage>
</organism>
<protein>
    <recommendedName>
        <fullName evidence="2">SUZ domain-containing protein</fullName>
    </recommendedName>
</protein>
<evidence type="ECO:0000313" key="4">
    <source>
        <dbReference type="Proteomes" id="UP000275078"/>
    </source>
</evidence>
<dbReference type="Proteomes" id="UP000275078">
    <property type="component" value="Unassembled WGS sequence"/>
</dbReference>
<feature type="region of interest" description="Disordered" evidence="1">
    <location>
        <begin position="418"/>
        <end position="605"/>
    </location>
</feature>
<evidence type="ECO:0000259" key="2">
    <source>
        <dbReference type="PROSITE" id="PS51673"/>
    </source>
</evidence>
<feature type="compositionally biased region" description="Low complexity" evidence="1">
    <location>
        <begin position="64"/>
        <end position="82"/>
    </location>
</feature>
<sequence>MSQTPASQPRFTVLARPAISSSASPPAEETTSPPADSSSTDQSTSVVEPQSIADDQAKQDSKSSESAASDAKATAKPAIIAKKVLDPWTVEDWETAADRDPPATADIRPEEVNKKLWETANQFESVEILPSNTPQPRTLYKPEVKILKRTASATPPPSSRKESSQTAAESLKERERRYKEAREKLFGPESEAQDSSNSRSGSPGPNEGSGNNSGSNNNQKNGGKKKNKRREKDADAEANSQLPPISVPIRAPKGPDSLGFGFGRGGGSGGRGGRGAGVGRGAAPTRGLNDGTVAAIAQPVPQDPIDYITRADPTGGRGGYMLGQHGQMMQGNMMGMGYGFPQQQQQTMGGGSSNYSNHLMQGQGPQMGHGQNRMMSSGIGMPVNQGIQSPAVQQLWNSAAGQGYPPQQQINTTMFPMHGLPSSRSPHGATGVSNVPNQWNPATAGNRGLGAQGVNPSLASQGGPLNPQAVPHNQTMSSNPWGQPPQQQQQSQLQQPQHYIPTSQQQQPTYAQQATQNSYPQYSSLYSSQLQQQSQPQSQSSQQQTSAWGPIGRNIPPQAIPTAALGRGLPSSNNSRSASGVTSPAQGQSGLVGNMEKLRLWEPGR</sequence>
<feature type="compositionally biased region" description="Polar residues" evidence="1">
    <location>
        <begin position="471"/>
        <end position="481"/>
    </location>
</feature>
<feature type="compositionally biased region" description="Low complexity" evidence="1">
    <location>
        <begin position="195"/>
        <end position="221"/>
    </location>
</feature>
<feature type="compositionally biased region" description="Polar residues" evidence="1">
    <location>
        <begin position="431"/>
        <end position="443"/>
    </location>
</feature>
<dbReference type="InterPro" id="IPR024771">
    <property type="entry name" value="SUZ"/>
</dbReference>
<feature type="compositionally biased region" description="Low complexity" evidence="1">
    <location>
        <begin position="484"/>
        <end position="497"/>
    </location>
</feature>
<feature type="domain" description="SUZ" evidence="2">
    <location>
        <begin position="119"/>
        <end position="190"/>
    </location>
</feature>
<feature type="compositionally biased region" description="Low complexity" evidence="1">
    <location>
        <begin position="504"/>
        <end position="544"/>
    </location>
</feature>
<feature type="region of interest" description="Disordered" evidence="1">
    <location>
        <begin position="127"/>
        <end position="282"/>
    </location>
</feature>
<name>A0A3N4I287_ASCIM</name>
<keyword evidence="4" id="KW-1185">Reference proteome</keyword>
<dbReference type="STRING" id="1160509.A0A3N4I287"/>
<evidence type="ECO:0000256" key="1">
    <source>
        <dbReference type="SAM" id="MobiDB-lite"/>
    </source>
</evidence>
<dbReference type="Pfam" id="PF12752">
    <property type="entry name" value="SUZ"/>
    <property type="match status" value="1"/>
</dbReference>
<gene>
    <name evidence="3" type="ORF">BJ508DRAFT_152665</name>
</gene>
<dbReference type="AlphaFoldDB" id="A0A3N4I287"/>
<feature type="compositionally biased region" description="Polar residues" evidence="1">
    <location>
        <begin position="570"/>
        <end position="591"/>
    </location>
</feature>
<feature type="compositionally biased region" description="Polar residues" evidence="1">
    <location>
        <begin position="1"/>
        <end position="10"/>
    </location>
</feature>
<proteinExistence type="predicted"/>
<dbReference type="PROSITE" id="PS51673">
    <property type="entry name" value="SUZ"/>
    <property type="match status" value="1"/>
</dbReference>
<feature type="compositionally biased region" description="Gly residues" evidence="1">
    <location>
        <begin position="260"/>
        <end position="280"/>
    </location>
</feature>
<feature type="compositionally biased region" description="Basic and acidic residues" evidence="1">
    <location>
        <begin position="96"/>
        <end position="111"/>
    </location>
</feature>
<evidence type="ECO:0000313" key="3">
    <source>
        <dbReference type="EMBL" id="RPA78778.1"/>
    </source>
</evidence>
<reference evidence="3 4" key="1">
    <citation type="journal article" date="2018" name="Nat. Ecol. Evol.">
        <title>Pezizomycetes genomes reveal the molecular basis of ectomycorrhizal truffle lifestyle.</title>
        <authorList>
            <person name="Murat C."/>
            <person name="Payen T."/>
            <person name="Noel B."/>
            <person name="Kuo A."/>
            <person name="Morin E."/>
            <person name="Chen J."/>
            <person name="Kohler A."/>
            <person name="Krizsan K."/>
            <person name="Balestrini R."/>
            <person name="Da Silva C."/>
            <person name="Montanini B."/>
            <person name="Hainaut M."/>
            <person name="Levati E."/>
            <person name="Barry K.W."/>
            <person name="Belfiori B."/>
            <person name="Cichocki N."/>
            <person name="Clum A."/>
            <person name="Dockter R.B."/>
            <person name="Fauchery L."/>
            <person name="Guy J."/>
            <person name="Iotti M."/>
            <person name="Le Tacon F."/>
            <person name="Lindquist E.A."/>
            <person name="Lipzen A."/>
            <person name="Malagnac F."/>
            <person name="Mello A."/>
            <person name="Molinier V."/>
            <person name="Miyauchi S."/>
            <person name="Poulain J."/>
            <person name="Riccioni C."/>
            <person name="Rubini A."/>
            <person name="Sitrit Y."/>
            <person name="Splivallo R."/>
            <person name="Traeger S."/>
            <person name="Wang M."/>
            <person name="Zifcakova L."/>
            <person name="Wipf D."/>
            <person name="Zambonelli A."/>
            <person name="Paolocci F."/>
            <person name="Nowrousian M."/>
            <person name="Ottonello S."/>
            <person name="Baldrian P."/>
            <person name="Spatafora J.W."/>
            <person name="Henrissat B."/>
            <person name="Nagy L.G."/>
            <person name="Aury J.M."/>
            <person name="Wincker P."/>
            <person name="Grigoriev I.V."/>
            <person name="Bonfante P."/>
            <person name="Martin F.M."/>
        </authorList>
    </citation>
    <scope>NUCLEOTIDE SEQUENCE [LARGE SCALE GENOMIC DNA]</scope>
    <source>
        <strain evidence="3 4">RN42</strain>
    </source>
</reference>
<feature type="compositionally biased region" description="Basic and acidic residues" evidence="1">
    <location>
        <begin position="596"/>
        <end position="605"/>
    </location>
</feature>
<feature type="compositionally biased region" description="Polar residues" evidence="1">
    <location>
        <begin position="127"/>
        <end position="136"/>
    </location>
</feature>
<feature type="compositionally biased region" description="Low complexity" evidence="1">
    <location>
        <begin position="15"/>
        <end position="45"/>
    </location>
</feature>
<feature type="region of interest" description="Disordered" evidence="1">
    <location>
        <begin position="1"/>
        <end position="111"/>
    </location>
</feature>
<feature type="compositionally biased region" description="Basic and acidic residues" evidence="1">
    <location>
        <begin position="170"/>
        <end position="186"/>
    </location>
</feature>
<dbReference type="EMBL" id="ML119707">
    <property type="protein sequence ID" value="RPA78778.1"/>
    <property type="molecule type" value="Genomic_DNA"/>
</dbReference>
<accession>A0A3N4I287</accession>